<feature type="compositionally biased region" description="Gly residues" evidence="4">
    <location>
        <begin position="423"/>
        <end position="432"/>
    </location>
</feature>
<dbReference type="Pfam" id="PF00176">
    <property type="entry name" value="SNF2-rel_dom"/>
    <property type="match status" value="1"/>
</dbReference>
<protein>
    <submittedName>
        <fullName evidence="7">Uncharacterized protein</fullName>
    </submittedName>
</protein>
<accession>A0A835WRH7</accession>
<dbReference type="GO" id="GO:0140658">
    <property type="term" value="F:ATP-dependent chromatin remodeler activity"/>
    <property type="evidence" value="ECO:0007669"/>
    <property type="project" value="TreeGrafter"/>
</dbReference>
<evidence type="ECO:0000256" key="3">
    <source>
        <dbReference type="ARBA" id="ARBA00023242"/>
    </source>
</evidence>
<dbReference type="OrthoDB" id="5857104at2759"/>
<evidence type="ECO:0000313" key="7">
    <source>
        <dbReference type="EMBL" id="KAG2452365.1"/>
    </source>
</evidence>
<dbReference type="Proteomes" id="UP000613740">
    <property type="component" value="Unassembled WGS sequence"/>
</dbReference>
<reference evidence="7" key="1">
    <citation type="journal article" date="2020" name="bioRxiv">
        <title>Comparative genomics of Chlamydomonas.</title>
        <authorList>
            <person name="Craig R.J."/>
            <person name="Hasan A.R."/>
            <person name="Ness R.W."/>
            <person name="Keightley P.D."/>
        </authorList>
    </citation>
    <scope>NUCLEOTIDE SEQUENCE</scope>
    <source>
        <strain evidence="7">CCAP 11/173</strain>
    </source>
</reference>
<comment type="subcellular location">
    <subcellularLocation>
        <location evidence="1">Nucleus</location>
    </subcellularLocation>
</comment>
<dbReference type="EMBL" id="JAEHOD010000005">
    <property type="protein sequence ID" value="KAG2452365.1"/>
    <property type="molecule type" value="Genomic_DNA"/>
</dbReference>
<dbReference type="SMART" id="SM00490">
    <property type="entry name" value="HELICc"/>
    <property type="match status" value="1"/>
</dbReference>
<evidence type="ECO:0000256" key="2">
    <source>
        <dbReference type="ARBA" id="ARBA00022801"/>
    </source>
</evidence>
<feature type="compositionally biased region" description="Basic residues" evidence="4">
    <location>
        <begin position="575"/>
        <end position="584"/>
    </location>
</feature>
<dbReference type="Gene3D" id="3.40.50.300">
    <property type="entry name" value="P-loop containing nucleotide triphosphate hydrolases"/>
    <property type="match status" value="1"/>
</dbReference>
<organism evidence="7 8">
    <name type="scientific">Chlamydomonas schloesseri</name>
    <dbReference type="NCBI Taxonomy" id="2026947"/>
    <lineage>
        <taxon>Eukaryota</taxon>
        <taxon>Viridiplantae</taxon>
        <taxon>Chlorophyta</taxon>
        <taxon>core chlorophytes</taxon>
        <taxon>Chlorophyceae</taxon>
        <taxon>CS clade</taxon>
        <taxon>Chlamydomonadales</taxon>
        <taxon>Chlamydomonadaceae</taxon>
        <taxon>Chlamydomonas</taxon>
    </lineage>
</organism>
<dbReference type="PROSITE" id="PS51194">
    <property type="entry name" value="HELICASE_CTER"/>
    <property type="match status" value="1"/>
</dbReference>
<dbReference type="GO" id="GO:0003682">
    <property type="term" value="F:chromatin binding"/>
    <property type="evidence" value="ECO:0007669"/>
    <property type="project" value="TreeGrafter"/>
</dbReference>
<evidence type="ECO:0000256" key="1">
    <source>
        <dbReference type="ARBA" id="ARBA00004123"/>
    </source>
</evidence>
<keyword evidence="2" id="KW-0378">Hydrolase</keyword>
<feature type="compositionally biased region" description="Basic and acidic residues" evidence="4">
    <location>
        <begin position="955"/>
        <end position="990"/>
    </location>
</feature>
<dbReference type="GO" id="GO:0005634">
    <property type="term" value="C:nucleus"/>
    <property type="evidence" value="ECO:0007669"/>
    <property type="project" value="UniProtKB-SubCell"/>
</dbReference>
<evidence type="ECO:0000256" key="4">
    <source>
        <dbReference type="SAM" id="MobiDB-lite"/>
    </source>
</evidence>
<dbReference type="PANTHER" id="PTHR45623">
    <property type="entry name" value="CHROMODOMAIN-HELICASE-DNA-BINDING PROTEIN 3-RELATED-RELATED"/>
    <property type="match status" value="1"/>
</dbReference>
<feature type="region of interest" description="Disordered" evidence="4">
    <location>
        <begin position="368"/>
        <end position="433"/>
    </location>
</feature>
<dbReference type="Pfam" id="PF06461">
    <property type="entry name" value="CHDII_SANT-like"/>
    <property type="match status" value="1"/>
</dbReference>
<feature type="region of interest" description="Disordered" evidence="4">
    <location>
        <begin position="1385"/>
        <end position="1475"/>
    </location>
</feature>
<comment type="caution">
    <text evidence="7">The sequence shown here is derived from an EMBL/GenBank/DDBJ whole genome shotgun (WGS) entry which is preliminary data.</text>
</comment>
<evidence type="ECO:0000259" key="6">
    <source>
        <dbReference type="PROSITE" id="PS51194"/>
    </source>
</evidence>
<dbReference type="PROSITE" id="PS51192">
    <property type="entry name" value="HELICASE_ATP_BIND_1"/>
    <property type="match status" value="1"/>
</dbReference>
<dbReference type="Gene3D" id="1.10.10.60">
    <property type="entry name" value="Homeodomain-like"/>
    <property type="match status" value="1"/>
</dbReference>
<feature type="non-terminal residue" evidence="7">
    <location>
        <position position="1"/>
    </location>
</feature>
<evidence type="ECO:0000259" key="5">
    <source>
        <dbReference type="PROSITE" id="PS51192"/>
    </source>
</evidence>
<feature type="compositionally biased region" description="Basic and acidic residues" evidence="4">
    <location>
        <begin position="384"/>
        <end position="416"/>
    </location>
</feature>
<keyword evidence="8" id="KW-1185">Reference proteome</keyword>
<feature type="compositionally biased region" description="Gly residues" evidence="4">
    <location>
        <begin position="615"/>
        <end position="624"/>
    </location>
</feature>
<evidence type="ECO:0000313" key="8">
    <source>
        <dbReference type="Proteomes" id="UP000613740"/>
    </source>
</evidence>
<dbReference type="GO" id="GO:0042393">
    <property type="term" value="F:histone binding"/>
    <property type="evidence" value="ECO:0007669"/>
    <property type="project" value="TreeGrafter"/>
</dbReference>
<feature type="compositionally biased region" description="Low complexity" evidence="4">
    <location>
        <begin position="1077"/>
        <end position="1096"/>
    </location>
</feature>
<dbReference type="SMART" id="SM01146">
    <property type="entry name" value="DUF1086"/>
    <property type="match status" value="1"/>
</dbReference>
<gene>
    <name evidence="7" type="ORF">HYH02_002611</name>
</gene>
<dbReference type="InterPro" id="IPR009462">
    <property type="entry name" value="CHD_II_SANT-like"/>
</dbReference>
<dbReference type="Pfam" id="PF00271">
    <property type="entry name" value="Helicase_C"/>
    <property type="match status" value="1"/>
</dbReference>
<feature type="region of interest" description="Disordered" evidence="4">
    <location>
        <begin position="1032"/>
        <end position="1096"/>
    </location>
</feature>
<name>A0A835WRH7_9CHLO</name>
<dbReference type="CDD" id="cd18793">
    <property type="entry name" value="SF2_C_SNF"/>
    <property type="match status" value="1"/>
</dbReference>
<dbReference type="InterPro" id="IPR038718">
    <property type="entry name" value="SNF2-like_sf"/>
</dbReference>
<feature type="compositionally biased region" description="Low complexity" evidence="4">
    <location>
        <begin position="1422"/>
        <end position="1454"/>
    </location>
</feature>
<dbReference type="InterPro" id="IPR001650">
    <property type="entry name" value="Helicase_C-like"/>
</dbReference>
<dbReference type="SUPFAM" id="SSF52540">
    <property type="entry name" value="P-loop containing nucleoside triphosphate hydrolases"/>
    <property type="match status" value="2"/>
</dbReference>
<dbReference type="PANTHER" id="PTHR45623:SF17">
    <property type="entry name" value="CHROMODOMAIN-HELICASE-DNA-BINDING PROTEIN 3-RELATED"/>
    <property type="match status" value="1"/>
</dbReference>
<feature type="region of interest" description="Disordered" evidence="4">
    <location>
        <begin position="950"/>
        <end position="1018"/>
    </location>
</feature>
<dbReference type="Gene3D" id="3.40.50.10810">
    <property type="entry name" value="Tandem AAA-ATPase domain"/>
    <property type="match status" value="1"/>
</dbReference>
<feature type="domain" description="Helicase ATP-binding" evidence="5">
    <location>
        <begin position="1"/>
        <end position="48"/>
    </location>
</feature>
<dbReference type="GO" id="GO:0005524">
    <property type="term" value="F:ATP binding"/>
    <property type="evidence" value="ECO:0007669"/>
    <property type="project" value="InterPro"/>
</dbReference>
<feature type="region of interest" description="Disordered" evidence="4">
    <location>
        <begin position="573"/>
        <end position="638"/>
    </location>
</feature>
<sequence>GHRLKNKDSKLFQLLTQFDVKHKVLLTGTPLQNHLGELFMLLHFLEPDKFPSRAAFEARFSNLGHNEEVSQLHSLLQPHMLRRLKKDVMKQLPPKMEQLVRVELSRQQKAIYKALLLRHSQVLVGNRAAVAAAGGGQAALKNLVMELRKTCNHPYLVGGPAEQAETRDVADPSLEALIAASGKLQLVDAMAGRLREAGHRLIIFSQFTRTLDLLEEWLTGRGLGYMRIDGTVSGAERQRRIDRFNQQPDAYFAFLLSTRAGGLGINLATADTVIIFDSDWNPHNDLQAQARAHRLGQDKPVMIYRLVARRTIEERMMQVSRKKMMLEHLVVRKMSYSGGAGGGGGGGGELKQSELDDILRYGAQELFAEDEDEGAAPPQAAGKEAGEEAGKEWREVKEEGGGREDTDKGKEARGDSKPTAAAAGGGGGGGGSSKRIVWDDAAIARLLDRSGLNALRNYGESVAADEAGGGGGGGGGDIFSAFKVANFDMVEVLAEPQTELEPEAAAAAAAGAGAGGAGAGAPDESLLAGLCPEQGGEAGPSFWQSLLASRTDLAAGEAELLAAAAAAAAAQARMGKGHRQRKKISYRDVAGEGTTSGSDSDDRLSGSSDSASDSDGGGGGGGGQVAAPPPLGLGGAGSPTKLSKDILAAMMGHRGRQAAEAFAAARPDLWRQLVAAPLAPGSSAAAAAAAAAMAATAAAALAAGATGQAAAAAAAGGGAQPAAGAAGAGAGAEAGATGCLPPLKSGNGTTLQVYGLNPRDRSTFIAALMRFGLQIVEGQPDEMWRAFAARLPHRPPAAVREYANLLIAALSEPVGPGGAWANGLRPEDLLGPHKATDVLERIGFLHLVRRKMAEYRNRTALAGEAGQPDFKLKEAGRIRSLASAGKVWRPHHDGYLLRGLLNYGYGQWQRIIKDPGLGVREALRGELGIPVDYDSQVAPAAAAAAAAAGAGDKAGGGKEKTEEKAEGAEEKQEGPAKEEGGSGAAVKEEGGGGGGGAAKDGVADMEEEDGGKAPVGEGGGVGAAAAAAAATAGTQGEGADGGSQPDAMDVDGSGAAAAGPSSPTATAAVKTEGGAGDASPSAASPAPAAAAGATAAAGTITKEKARAWSSNESRWITRRLAAISEALNLEYLAKASVAAVQPGGATATMIAGAVAANRGGGAAAVVPPSASLAAATAAGAAGLHRAAAAMQLLQQSAAAKAAAAAAATAAAAKAAAGKPKAAAAPPPAAAVTDAFLTNLLPVVDFPAAPAAERALKRQLIEQYNALVRTVATIRHETAAAAQRAATEGTAALGQAAERFRLQVGVLEAYTAQMLVMLPPAGQTMSQAAPTLLARLQQAAAQQRAQQVAAVAAAQQRVVQQVAAAARQQQQLLQQRQSVGAAAGLVAGGSGRSSASPPLPATSEPAAGGAERKEVVVIDEAGDQAQAQAGEAGEQAQAQAEAQAEAPPEAAAAGAEAGGAGGEAAAAEVKQEAMEQ</sequence>
<feature type="compositionally biased region" description="Low complexity" evidence="4">
    <location>
        <begin position="605"/>
        <end position="614"/>
    </location>
</feature>
<dbReference type="InterPro" id="IPR049730">
    <property type="entry name" value="SNF2/RAD54-like_C"/>
</dbReference>
<dbReference type="GO" id="GO:0016887">
    <property type="term" value="F:ATP hydrolysis activity"/>
    <property type="evidence" value="ECO:0007669"/>
    <property type="project" value="TreeGrafter"/>
</dbReference>
<proteinExistence type="predicted"/>
<feature type="domain" description="Helicase C-terminal" evidence="6">
    <location>
        <begin position="182"/>
        <end position="337"/>
    </location>
</feature>
<dbReference type="InterPro" id="IPR014001">
    <property type="entry name" value="Helicase_ATP-bd"/>
</dbReference>
<dbReference type="InterPro" id="IPR000330">
    <property type="entry name" value="SNF2_N"/>
</dbReference>
<dbReference type="GO" id="GO:0000785">
    <property type="term" value="C:chromatin"/>
    <property type="evidence" value="ECO:0007669"/>
    <property type="project" value="TreeGrafter"/>
</dbReference>
<dbReference type="InterPro" id="IPR027417">
    <property type="entry name" value="P-loop_NTPase"/>
</dbReference>
<keyword evidence="3" id="KW-0539">Nucleus</keyword>
<feature type="compositionally biased region" description="Low complexity" evidence="4">
    <location>
        <begin position="1052"/>
        <end position="1068"/>
    </location>
</feature>
<dbReference type="GO" id="GO:0003677">
    <property type="term" value="F:DNA binding"/>
    <property type="evidence" value="ECO:0007669"/>
    <property type="project" value="InterPro"/>
</dbReference>